<gene>
    <name evidence="7" type="ORF">GRI97_16850</name>
</gene>
<organism evidence="7 8">
    <name type="scientific">Croceibacterium xixiisoli</name>
    <dbReference type="NCBI Taxonomy" id="1476466"/>
    <lineage>
        <taxon>Bacteria</taxon>
        <taxon>Pseudomonadati</taxon>
        <taxon>Pseudomonadota</taxon>
        <taxon>Alphaproteobacteria</taxon>
        <taxon>Sphingomonadales</taxon>
        <taxon>Erythrobacteraceae</taxon>
        <taxon>Croceibacterium</taxon>
    </lineage>
</organism>
<proteinExistence type="predicted"/>
<evidence type="ECO:0000256" key="5">
    <source>
        <dbReference type="ARBA" id="ARBA00023014"/>
    </source>
</evidence>
<dbReference type="Pfam" id="PF00355">
    <property type="entry name" value="Rieske"/>
    <property type="match status" value="1"/>
</dbReference>
<dbReference type="PROSITE" id="PS51296">
    <property type="entry name" value="RIESKE"/>
    <property type="match status" value="1"/>
</dbReference>
<keyword evidence="1" id="KW-0001">2Fe-2S</keyword>
<dbReference type="AlphaFoldDB" id="A0A6I4U010"/>
<dbReference type="SUPFAM" id="SSF55961">
    <property type="entry name" value="Bet v1-like"/>
    <property type="match status" value="1"/>
</dbReference>
<accession>A0A6I4U010</accession>
<name>A0A6I4U010_9SPHN</name>
<feature type="domain" description="Rieske" evidence="6">
    <location>
        <begin position="11"/>
        <end position="114"/>
    </location>
</feature>
<evidence type="ECO:0000256" key="2">
    <source>
        <dbReference type="ARBA" id="ARBA00022723"/>
    </source>
</evidence>
<dbReference type="RefSeq" id="WP_377019940.1">
    <property type="nucleotide sequence ID" value="NZ_JBHSCP010000003.1"/>
</dbReference>
<dbReference type="InterPro" id="IPR044043">
    <property type="entry name" value="VanA_C_cat"/>
</dbReference>
<keyword evidence="3" id="KW-0560">Oxidoreductase</keyword>
<dbReference type="Gene3D" id="3.90.380.10">
    <property type="entry name" value="Naphthalene 1,2-dioxygenase Alpha Subunit, Chain A, domain 1"/>
    <property type="match status" value="1"/>
</dbReference>
<keyword evidence="2" id="KW-0479">Metal-binding</keyword>
<evidence type="ECO:0000313" key="8">
    <source>
        <dbReference type="Proteomes" id="UP000469430"/>
    </source>
</evidence>
<dbReference type="GO" id="GO:0046872">
    <property type="term" value="F:metal ion binding"/>
    <property type="evidence" value="ECO:0007669"/>
    <property type="project" value="UniProtKB-KW"/>
</dbReference>
<evidence type="ECO:0000313" key="7">
    <source>
        <dbReference type="EMBL" id="MXP00662.1"/>
    </source>
</evidence>
<protein>
    <submittedName>
        <fullName evidence="7">Rieske 2Fe-2S domain-containing protein</fullName>
    </submittedName>
</protein>
<evidence type="ECO:0000256" key="3">
    <source>
        <dbReference type="ARBA" id="ARBA00023002"/>
    </source>
</evidence>
<dbReference type="InterPro" id="IPR050584">
    <property type="entry name" value="Cholesterol_7-desaturase"/>
</dbReference>
<dbReference type="SUPFAM" id="SSF50022">
    <property type="entry name" value="ISP domain"/>
    <property type="match status" value="1"/>
</dbReference>
<dbReference type="Pfam" id="PF19112">
    <property type="entry name" value="VanA_C"/>
    <property type="match status" value="1"/>
</dbReference>
<keyword evidence="8" id="KW-1185">Reference proteome</keyword>
<dbReference type="InterPro" id="IPR017941">
    <property type="entry name" value="Rieske_2Fe-2S"/>
</dbReference>
<dbReference type="EMBL" id="WTYJ01000004">
    <property type="protein sequence ID" value="MXP00662.1"/>
    <property type="molecule type" value="Genomic_DNA"/>
</dbReference>
<keyword evidence="4" id="KW-0408">Iron</keyword>
<dbReference type="GO" id="GO:0051537">
    <property type="term" value="F:2 iron, 2 sulfur cluster binding"/>
    <property type="evidence" value="ECO:0007669"/>
    <property type="project" value="UniProtKB-KW"/>
</dbReference>
<evidence type="ECO:0000259" key="6">
    <source>
        <dbReference type="PROSITE" id="PS51296"/>
    </source>
</evidence>
<reference evidence="7 8" key="1">
    <citation type="submission" date="2019-12" db="EMBL/GenBank/DDBJ databases">
        <title>Genomic-based taxomic classification of the family Erythrobacteraceae.</title>
        <authorList>
            <person name="Xu L."/>
        </authorList>
    </citation>
    <scope>NUCLEOTIDE SEQUENCE [LARGE SCALE GENOMIC DNA]</scope>
    <source>
        <strain evidence="7 8">S36</strain>
    </source>
</reference>
<comment type="caution">
    <text evidence="7">The sequence shown here is derived from an EMBL/GenBank/DDBJ whole genome shotgun (WGS) entry which is preliminary data.</text>
</comment>
<dbReference type="GO" id="GO:0016491">
    <property type="term" value="F:oxidoreductase activity"/>
    <property type="evidence" value="ECO:0007669"/>
    <property type="project" value="UniProtKB-KW"/>
</dbReference>
<dbReference type="PANTHER" id="PTHR21266">
    <property type="entry name" value="IRON-SULFUR DOMAIN CONTAINING PROTEIN"/>
    <property type="match status" value="1"/>
</dbReference>
<evidence type="ECO:0000256" key="4">
    <source>
        <dbReference type="ARBA" id="ARBA00023004"/>
    </source>
</evidence>
<dbReference type="Proteomes" id="UP000469430">
    <property type="component" value="Unassembled WGS sequence"/>
</dbReference>
<dbReference type="InterPro" id="IPR036922">
    <property type="entry name" value="Rieske_2Fe-2S_sf"/>
</dbReference>
<evidence type="ECO:0000256" key="1">
    <source>
        <dbReference type="ARBA" id="ARBA00022714"/>
    </source>
</evidence>
<dbReference type="Gene3D" id="2.102.10.10">
    <property type="entry name" value="Rieske [2Fe-2S] iron-sulphur domain"/>
    <property type="match status" value="1"/>
</dbReference>
<dbReference type="PANTHER" id="PTHR21266:SF60">
    <property type="entry name" value="3-KETOSTEROID-9-ALPHA-MONOOXYGENASE, OXYGENASE COMPONENT"/>
    <property type="match status" value="1"/>
</dbReference>
<keyword evidence="5" id="KW-0411">Iron-sulfur</keyword>
<sequence>MADPEFILNAWHVGALSHEVEAEALFPRRLLDRPVLFYRRERDGTPVAMLDRCPHRFAFLSKGRRSGDDIECIYHGLRFGPDGRCTRSPYQDSPPPGAAVEIFPVVERHRMIWIWMGDPAQADPATIPDHSHMDREDMRPLLWHVQFAGNWQLGNDNLMELSHLFWLHTSSIGGWKPDAGATPGEVYSARSADGKVFSRTLVPDITRPGVFDNNIPAGQAYDQWTATVWEAPANMRVTMGAVPAGDDPASLRQPYMEQTHCITPETAGSSHYFSGFTRTFELDRDAEGDRRFVEFFRGIFEREDGPMMEDIELQMASHDLFAHHPLVLPRDRGAVLARRMVAQRLAGEQAARGNAQPEPALAG</sequence>